<accession>A0A813IJQ8</accession>
<organism evidence="1 2">
    <name type="scientific">Polarella glacialis</name>
    <name type="common">Dinoflagellate</name>
    <dbReference type="NCBI Taxonomy" id="89957"/>
    <lineage>
        <taxon>Eukaryota</taxon>
        <taxon>Sar</taxon>
        <taxon>Alveolata</taxon>
        <taxon>Dinophyceae</taxon>
        <taxon>Suessiales</taxon>
        <taxon>Suessiaceae</taxon>
        <taxon>Polarella</taxon>
    </lineage>
</organism>
<evidence type="ECO:0000313" key="1">
    <source>
        <dbReference type="EMBL" id="CAE8651957.1"/>
    </source>
</evidence>
<evidence type="ECO:0008006" key="3">
    <source>
        <dbReference type="Google" id="ProtNLM"/>
    </source>
</evidence>
<feature type="non-terminal residue" evidence="1">
    <location>
        <position position="171"/>
    </location>
</feature>
<proteinExistence type="predicted"/>
<gene>
    <name evidence="1" type="ORF">PGLA2088_LOCUS9364</name>
</gene>
<name>A0A813IJQ8_POLGL</name>
<dbReference type="EMBL" id="CAJNNW010010337">
    <property type="protein sequence ID" value="CAE8651957.1"/>
    <property type="molecule type" value="Genomic_DNA"/>
</dbReference>
<sequence length="171" mass="18555">MGVVMALGIQGEETASLLRNRLELAPEHLLPPLRGLQDLELAGLCDLYHHLAAASPKSVACDKLEKILGVDTRTVRLLTQGRPSLPTSELLVVLAVVSRTHALTKVRFIFSLFDVLGHGRLDFAGFEAVLGAFVRACGTLGQGRGAFSKQAGALELLALVLFKDHEHWLRK</sequence>
<dbReference type="AlphaFoldDB" id="A0A813IJQ8"/>
<evidence type="ECO:0000313" key="2">
    <source>
        <dbReference type="Proteomes" id="UP000626109"/>
    </source>
</evidence>
<protein>
    <recommendedName>
        <fullName evidence="3">EF-hand domain-containing protein</fullName>
    </recommendedName>
</protein>
<dbReference type="Proteomes" id="UP000626109">
    <property type="component" value="Unassembled WGS sequence"/>
</dbReference>
<reference evidence="1" key="1">
    <citation type="submission" date="2021-02" db="EMBL/GenBank/DDBJ databases">
        <authorList>
            <person name="Dougan E. K."/>
            <person name="Rhodes N."/>
            <person name="Thang M."/>
            <person name="Chan C."/>
        </authorList>
    </citation>
    <scope>NUCLEOTIDE SEQUENCE</scope>
</reference>
<comment type="caution">
    <text evidence="1">The sequence shown here is derived from an EMBL/GenBank/DDBJ whole genome shotgun (WGS) entry which is preliminary data.</text>
</comment>